<accession>A0A8J2PEY4</accession>
<feature type="compositionally biased region" description="Basic and acidic residues" evidence="1">
    <location>
        <begin position="44"/>
        <end position="61"/>
    </location>
</feature>
<reference evidence="2" key="1">
    <citation type="submission" date="2021-06" db="EMBL/GenBank/DDBJ databases">
        <authorList>
            <person name="Hodson N. C."/>
            <person name="Mongue J. A."/>
            <person name="Jaron S. K."/>
        </authorList>
    </citation>
    <scope>NUCLEOTIDE SEQUENCE</scope>
</reference>
<feature type="region of interest" description="Disordered" evidence="1">
    <location>
        <begin position="1"/>
        <end position="148"/>
    </location>
</feature>
<protein>
    <submittedName>
        <fullName evidence="2">Uncharacterized protein</fullName>
    </submittedName>
</protein>
<proteinExistence type="predicted"/>
<evidence type="ECO:0000313" key="2">
    <source>
        <dbReference type="EMBL" id="CAG7826797.1"/>
    </source>
</evidence>
<dbReference type="EMBL" id="CAJVCH010541177">
    <property type="protein sequence ID" value="CAG7826797.1"/>
    <property type="molecule type" value="Genomic_DNA"/>
</dbReference>
<gene>
    <name evidence="2" type="ORF">AFUS01_LOCUS36833</name>
</gene>
<evidence type="ECO:0000313" key="3">
    <source>
        <dbReference type="Proteomes" id="UP000708208"/>
    </source>
</evidence>
<evidence type="ECO:0000256" key="1">
    <source>
        <dbReference type="SAM" id="MobiDB-lite"/>
    </source>
</evidence>
<comment type="caution">
    <text evidence="2">The sequence shown here is derived from an EMBL/GenBank/DDBJ whole genome shotgun (WGS) entry which is preliminary data.</text>
</comment>
<sequence>MLNVNNVSKAVSKQPALELSQERKNIKKPINVKGPPPKQKRGERKPTSEIEESLKRKRDDLVVPEVQKLKMPFKIPRRVRTPTPPPAPSPPPSPPPGLSAPTISGGVRVRIFGSGTKGNEPVQNGRPKSPPPRVFGYPPVVSIKESSN</sequence>
<dbReference type="AlphaFoldDB" id="A0A8J2PEY4"/>
<name>A0A8J2PEY4_9HEXA</name>
<organism evidence="2 3">
    <name type="scientific">Allacma fusca</name>
    <dbReference type="NCBI Taxonomy" id="39272"/>
    <lineage>
        <taxon>Eukaryota</taxon>
        <taxon>Metazoa</taxon>
        <taxon>Ecdysozoa</taxon>
        <taxon>Arthropoda</taxon>
        <taxon>Hexapoda</taxon>
        <taxon>Collembola</taxon>
        <taxon>Symphypleona</taxon>
        <taxon>Sminthuridae</taxon>
        <taxon>Allacma</taxon>
    </lineage>
</organism>
<keyword evidence="3" id="KW-1185">Reference proteome</keyword>
<feature type="non-terminal residue" evidence="2">
    <location>
        <position position="1"/>
    </location>
</feature>
<feature type="compositionally biased region" description="Polar residues" evidence="1">
    <location>
        <begin position="1"/>
        <end position="11"/>
    </location>
</feature>
<dbReference type="Proteomes" id="UP000708208">
    <property type="component" value="Unassembled WGS sequence"/>
</dbReference>
<feature type="compositionally biased region" description="Pro residues" evidence="1">
    <location>
        <begin position="82"/>
        <end position="98"/>
    </location>
</feature>